<dbReference type="AlphaFoldDB" id="A0A7M7GU06"/>
<feature type="transmembrane region" description="Helical" evidence="1">
    <location>
        <begin position="21"/>
        <end position="39"/>
    </location>
</feature>
<evidence type="ECO:0000256" key="1">
    <source>
        <dbReference type="SAM" id="Phobius"/>
    </source>
</evidence>
<keyword evidence="3" id="KW-1185">Reference proteome</keyword>
<reference evidence="2" key="1">
    <citation type="submission" date="2021-01" db="UniProtKB">
        <authorList>
            <consortium name="EnsemblMetazoa"/>
        </authorList>
    </citation>
    <scope>IDENTIFICATION</scope>
    <source>
        <strain evidence="2">DH4</strain>
    </source>
</reference>
<sequence>MYCRYLKLFKQKRSHYISWNILFLWGFGLWIALCTSNMYNSIIIEQDLGITYNTSIKTKNIEDIVNITKTNYNFCNMILILKIMLQYIYIIVSISFILFFIYSHGYLKKVINKWKNMMCSSSIIPYFETFLKSRKKNVFNKNDSAMLEFRRKFMTNSEINQNTFYFQTNLSYDGEEDKLNLEKNKNILDKDINIVQNEIIFNTYTLLLFNNCELNQYFNNQQLKSYLSMKHFICQDSQFIKSNLKNSNNYKRNDNSLSKKIIQRGIVSSSPEFQNFLANLKKSQFFYPCLLEVSTSYMIHIKSIHK</sequence>
<accession>A0A7M7GU06</accession>
<evidence type="ECO:0000313" key="2">
    <source>
        <dbReference type="EnsemblMetazoa" id="XP_006566609"/>
    </source>
</evidence>
<name>A0A7M7GU06_APIME</name>
<evidence type="ECO:0000313" key="4">
    <source>
        <dbReference type="RefSeq" id="XP_006566609.2"/>
    </source>
</evidence>
<proteinExistence type="predicted"/>
<dbReference type="RefSeq" id="XP_006566609.2">
    <property type="nucleotide sequence ID" value="XM_006566546.3"/>
</dbReference>
<keyword evidence="1" id="KW-0812">Transmembrane</keyword>
<protein>
    <submittedName>
        <fullName evidence="4">Uncharacterized protein LOC102653994</fullName>
    </submittedName>
</protein>
<feature type="transmembrane region" description="Helical" evidence="1">
    <location>
        <begin position="87"/>
        <end position="107"/>
    </location>
</feature>
<accession>A0A8B6Z6N3</accession>
<reference evidence="4" key="2">
    <citation type="submission" date="2025-04" db="UniProtKB">
        <authorList>
            <consortium name="RefSeq"/>
        </authorList>
    </citation>
    <scope>IDENTIFICATION</scope>
    <source>
        <strain evidence="4">DH4</strain>
        <tissue evidence="4">Whole body</tissue>
    </source>
</reference>
<keyword evidence="1" id="KW-0472">Membrane</keyword>
<dbReference type="GeneID" id="102653994"/>
<dbReference type="EnsemblMetazoa" id="XM_006566546">
    <property type="protein sequence ID" value="XP_006566609"/>
    <property type="gene ID" value="LOC102653994"/>
</dbReference>
<evidence type="ECO:0000313" key="3">
    <source>
        <dbReference type="Proteomes" id="UP000005203"/>
    </source>
</evidence>
<dbReference type="OrthoDB" id="7616041at2759"/>
<keyword evidence="1" id="KW-1133">Transmembrane helix</keyword>
<gene>
    <name evidence="4" type="primary">LOC102653994</name>
</gene>
<organism evidence="2">
    <name type="scientific">Apis mellifera</name>
    <name type="common">Honeybee</name>
    <dbReference type="NCBI Taxonomy" id="7460"/>
    <lineage>
        <taxon>Eukaryota</taxon>
        <taxon>Metazoa</taxon>
        <taxon>Ecdysozoa</taxon>
        <taxon>Arthropoda</taxon>
        <taxon>Hexapoda</taxon>
        <taxon>Insecta</taxon>
        <taxon>Pterygota</taxon>
        <taxon>Neoptera</taxon>
        <taxon>Endopterygota</taxon>
        <taxon>Hymenoptera</taxon>
        <taxon>Apocrita</taxon>
        <taxon>Aculeata</taxon>
        <taxon>Apoidea</taxon>
        <taxon>Anthophila</taxon>
        <taxon>Apidae</taxon>
        <taxon>Apis</taxon>
    </lineage>
</organism>
<dbReference type="Proteomes" id="UP000005203">
    <property type="component" value="Linkage group LG11"/>
</dbReference>
<dbReference type="KEGG" id="ame:102653994"/>